<feature type="region of interest" description="Disordered" evidence="1">
    <location>
        <begin position="141"/>
        <end position="168"/>
    </location>
</feature>
<dbReference type="PANTHER" id="PTHR38037:SF1">
    <property type="entry name" value="ATP-DEPENDENT ZINC PROTEASE DOMAIN-CONTAINING PROTEIN-RELATED"/>
    <property type="match status" value="1"/>
</dbReference>
<evidence type="ECO:0000313" key="3">
    <source>
        <dbReference type="EMBL" id="GAA3954734.1"/>
    </source>
</evidence>
<dbReference type="Gene3D" id="2.40.70.10">
    <property type="entry name" value="Acid Proteases"/>
    <property type="match status" value="1"/>
</dbReference>
<dbReference type="Pfam" id="PF05618">
    <property type="entry name" value="Zn_protease"/>
    <property type="match status" value="1"/>
</dbReference>
<evidence type="ECO:0000259" key="2">
    <source>
        <dbReference type="Pfam" id="PF05618"/>
    </source>
</evidence>
<feature type="domain" description="Retropepsin-like aspartic endopeptidase" evidence="2">
    <location>
        <begin position="5"/>
        <end position="140"/>
    </location>
</feature>
<organism evidence="3 4">
    <name type="scientific">Allohahella marinimesophila</name>
    <dbReference type="NCBI Taxonomy" id="1054972"/>
    <lineage>
        <taxon>Bacteria</taxon>
        <taxon>Pseudomonadati</taxon>
        <taxon>Pseudomonadota</taxon>
        <taxon>Gammaproteobacteria</taxon>
        <taxon>Oceanospirillales</taxon>
        <taxon>Hahellaceae</taxon>
        <taxon>Allohahella</taxon>
    </lineage>
</organism>
<dbReference type="Proteomes" id="UP001501337">
    <property type="component" value="Unassembled WGS sequence"/>
</dbReference>
<comment type="caution">
    <text evidence="3">The sequence shown here is derived from an EMBL/GenBank/DDBJ whole genome shotgun (WGS) entry which is preliminary data.</text>
</comment>
<dbReference type="InterPro" id="IPR008503">
    <property type="entry name" value="Asp_endopeptidase"/>
</dbReference>
<gene>
    <name evidence="3" type="ORF">GCM10022278_11710</name>
</gene>
<evidence type="ECO:0000256" key="1">
    <source>
        <dbReference type="SAM" id="MobiDB-lite"/>
    </source>
</evidence>
<dbReference type="RefSeq" id="WP_344804265.1">
    <property type="nucleotide sequence ID" value="NZ_BAABBO010000007.1"/>
</dbReference>
<accession>A0ABP7NWN5</accession>
<evidence type="ECO:0000313" key="4">
    <source>
        <dbReference type="Proteomes" id="UP001501337"/>
    </source>
</evidence>
<sequence length="168" mass="18852">MKGLVGWREWVGLPDLGIRYLKAKIDTGAKTCSLHAMHIRIIEQSGVRYARFHTSPVQGRSHALVLCQAPLVDVRDVTNSGGQTETRYVIHTHMRFRDHSFDCEMTLSERGDMAYQMLVGRNALRNRFIVDSGGSFLQGKPPQIIPVIKPPKRVPKTSKATPKQADSD</sequence>
<dbReference type="PANTHER" id="PTHR38037">
    <property type="entry name" value="ZN_PROTEASE DOMAIN-CONTAINING PROTEIN"/>
    <property type="match status" value="1"/>
</dbReference>
<name>A0ABP7NWN5_9GAMM</name>
<dbReference type="SUPFAM" id="SSF50630">
    <property type="entry name" value="Acid proteases"/>
    <property type="match status" value="1"/>
</dbReference>
<protein>
    <submittedName>
        <fullName evidence="3">RimK/LysX family protein</fullName>
    </submittedName>
</protein>
<reference evidence="4" key="1">
    <citation type="journal article" date="2019" name="Int. J. Syst. Evol. Microbiol.">
        <title>The Global Catalogue of Microorganisms (GCM) 10K type strain sequencing project: providing services to taxonomists for standard genome sequencing and annotation.</title>
        <authorList>
            <consortium name="The Broad Institute Genomics Platform"/>
            <consortium name="The Broad Institute Genome Sequencing Center for Infectious Disease"/>
            <person name="Wu L."/>
            <person name="Ma J."/>
        </authorList>
    </citation>
    <scope>NUCLEOTIDE SEQUENCE [LARGE SCALE GENOMIC DNA]</scope>
    <source>
        <strain evidence="4">JCM 17555</strain>
    </source>
</reference>
<dbReference type="EMBL" id="BAABBO010000007">
    <property type="protein sequence ID" value="GAA3954734.1"/>
    <property type="molecule type" value="Genomic_DNA"/>
</dbReference>
<proteinExistence type="predicted"/>
<dbReference type="InterPro" id="IPR021109">
    <property type="entry name" value="Peptidase_aspartic_dom_sf"/>
</dbReference>
<keyword evidence="4" id="KW-1185">Reference proteome</keyword>